<dbReference type="SUPFAM" id="SSF56925">
    <property type="entry name" value="OMPA-like"/>
    <property type="match status" value="1"/>
</dbReference>
<dbReference type="AlphaFoldDB" id="A0A2T4DQD6"/>
<dbReference type="Pfam" id="PF13568">
    <property type="entry name" value="OMP_b-brl_2"/>
    <property type="match status" value="1"/>
</dbReference>
<sequence length="189" mass="21731">MIMIRALILTLFLLNITSLNAQSHLFVKAGTAYSNVFRFNGLDVNSSAYGVQMGFQYHHSIQNNFNLKAELLYSGQFPNSSTKTEQRTKLKLHYFSLPLLAYYKFYKFDIELGPELYYMLNMPATSEVFNYGGAIGFSYNPLDQISLNLRYSLGLKWISHTFISDDGDQIHHSNFLISCLQLSLAYRLF</sequence>
<gene>
    <name evidence="3" type="ORF">C9994_09220</name>
</gene>
<evidence type="ECO:0000313" key="4">
    <source>
        <dbReference type="Proteomes" id="UP000240608"/>
    </source>
</evidence>
<dbReference type="Proteomes" id="UP000240608">
    <property type="component" value="Unassembled WGS sequence"/>
</dbReference>
<feature type="domain" description="Outer membrane protein beta-barrel" evidence="2">
    <location>
        <begin position="25"/>
        <end position="156"/>
    </location>
</feature>
<protein>
    <recommendedName>
        <fullName evidence="2">Outer membrane protein beta-barrel domain-containing protein</fullName>
    </recommendedName>
</protein>
<reference evidence="3 4" key="1">
    <citation type="submission" date="2018-03" db="EMBL/GenBank/DDBJ databases">
        <title>Cross-interface Injection: A General Nanoliter Liquid Handling Method Applied to Single Cells Genome Amplification Automated Nanoliter Liquid Handling Applied to Single Cell Multiple Displacement Amplification.</title>
        <authorList>
            <person name="Yun J."/>
            <person name="Xu P."/>
            <person name="Xu J."/>
            <person name="Dai X."/>
            <person name="Wang Y."/>
            <person name="Zheng X."/>
            <person name="Cao C."/>
            <person name="Yi Q."/>
            <person name="Zhu Y."/>
            <person name="Wang L."/>
            <person name="Dong Z."/>
            <person name="Huang Y."/>
            <person name="Huang L."/>
            <person name="Du W."/>
        </authorList>
    </citation>
    <scope>NUCLEOTIDE SEQUENCE [LARGE SCALE GENOMIC DNA]</scope>
    <source>
        <strain evidence="3 4">Z-D1-2</strain>
    </source>
</reference>
<proteinExistence type="predicted"/>
<dbReference type="InterPro" id="IPR011250">
    <property type="entry name" value="OMP/PagP_B-barrel"/>
</dbReference>
<dbReference type="EMBL" id="PYVU01000071">
    <property type="protein sequence ID" value="PTB96022.1"/>
    <property type="molecule type" value="Genomic_DNA"/>
</dbReference>
<accession>A0A2T4DQD6</accession>
<organism evidence="3 4">
    <name type="scientific">Marivirga lumbricoides</name>
    <dbReference type="NCBI Taxonomy" id="1046115"/>
    <lineage>
        <taxon>Bacteria</taxon>
        <taxon>Pseudomonadati</taxon>
        <taxon>Bacteroidota</taxon>
        <taxon>Cytophagia</taxon>
        <taxon>Cytophagales</taxon>
        <taxon>Marivirgaceae</taxon>
        <taxon>Marivirga</taxon>
    </lineage>
</organism>
<keyword evidence="1" id="KW-0732">Signal</keyword>
<comment type="caution">
    <text evidence="3">The sequence shown here is derived from an EMBL/GenBank/DDBJ whole genome shotgun (WGS) entry which is preliminary data.</text>
</comment>
<evidence type="ECO:0000313" key="3">
    <source>
        <dbReference type="EMBL" id="PTB96022.1"/>
    </source>
</evidence>
<evidence type="ECO:0000259" key="2">
    <source>
        <dbReference type="Pfam" id="PF13568"/>
    </source>
</evidence>
<dbReference type="InterPro" id="IPR025665">
    <property type="entry name" value="Beta-barrel_OMP_2"/>
</dbReference>
<feature type="chain" id="PRO_5015611160" description="Outer membrane protein beta-barrel domain-containing protein" evidence="1">
    <location>
        <begin position="22"/>
        <end position="189"/>
    </location>
</feature>
<evidence type="ECO:0000256" key="1">
    <source>
        <dbReference type="SAM" id="SignalP"/>
    </source>
</evidence>
<feature type="signal peptide" evidence="1">
    <location>
        <begin position="1"/>
        <end position="21"/>
    </location>
</feature>
<name>A0A2T4DQD6_9BACT</name>